<organism evidence="6 7">
    <name type="scientific">Coleofasciculus chthonoplastes PCC 7420</name>
    <dbReference type="NCBI Taxonomy" id="118168"/>
    <lineage>
        <taxon>Bacteria</taxon>
        <taxon>Bacillati</taxon>
        <taxon>Cyanobacteriota</taxon>
        <taxon>Cyanophyceae</taxon>
        <taxon>Coleofasciculales</taxon>
        <taxon>Coleofasciculaceae</taxon>
        <taxon>Coleofasciculus</taxon>
    </lineage>
</organism>
<dbReference type="PROSITE" id="PS50005">
    <property type="entry name" value="TPR"/>
    <property type="match status" value="1"/>
</dbReference>
<dbReference type="AlphaFoldDB" id="B4VJY8"/>
<evidence type="ECO:0000256" key="3">
    <source>
        <dbReference type="PROSITE-ProRule" id="PRU00339"/>
    </source>
</evidence>
<feature type="coiled-coil region" evidence="4">
    <location>
        <begin position="226"/>
        <end position="253"/>
    </location>
</feature>
<dbReference type="RefSeq" id="WP_006099001.1">
    <property type="nucleotide sequence ID" value="NZ_DS989843.1"/>
</dbReference>
<dbReference type="eggNOG" id="COG4995">
    <property type="taxonomic scope" value="Bacteria"/>
</dbReference>
<keyword evidence="1" id="KW-0677">Repeat</keyword>
<dbReference type="SMART" id="SM00028">
    <property type="entry name" value="TPR"/>
    <property type="match status" value="6"/>
</dbReference>
<dbReference type="InterPro" id="IPR019734">
    <property type="entry name" value="TPR_rpt"/>
</dbReference>
<evidence type="ECO:0000313" key="6">
    <source>
        <dbReference type="EMBL" id="EDX77740.1"/>
    </source>
</evidence>
<evidence type="ECO:0000256" key="1">
    <source>
        <dbReference type="ARBA" id="ARBA00022737"/>
    </source>
</evidence>
<dbReference type="Pfam" id="PF12770">
    <property type="entry name" value="CHAT"/>
    <property type="match status" value="1"/>
</dbReference>
<name>B4VJY8_9CYAN</name>
<keyword evidence="2 3" id="KW-0802">TPR repeat</keyword>
<sequence length="864" mass="96296">MSHGWQFWRRFIGLSLASLVFCISFHPWSTGQAEPATEIQQQQLLTPASEKQLVSKGIASYQIGEFSQAINLWEQALPQITDENDRAIVHNNLALAYRQTGELAQAIAHWEKAIQIYQASPDAENQKRIAGLLTEQAQAYNDLGQHPRAITLLESAIELATKYQDSLAEAAAQGALGNAHWSLGNYDQAISAHKQSLKIARALNNNSFIATALNNVGNVYVSRASRSSYQAQVAELEGDVEQATRLTQEALQDWTQARLFFEQSLETAQALGSLTEIKALMNLNRWLISRHSATVADNSAEPLSEGDRAFLQSNWQRVRELLPGIPDSRQKAYTLIHLAESFQQIESEASIQESIQLLTQALTVAQKIGDAKAQSFALGSLGQVYESAGDYSTAMNLTRQAEFSAQQIQSFDSLYRWQWQAGRMLKARGNIASAISAYEGAIATLQNIRGDLVTNKELQLDFREQVEPIYRELIDLLLNASSRDLSEVNSQETVSPLKEVLDIVELLKLAELENFFGDECVQVAKDKAQNEQGLADANAAVIYSIILNDRTEMILRSPNGSLKNYPIPISKEEMEAEIEQLRYFLELRTTEQYIPQAQKIYNRLIRPMEADLAVMQPKTLVFINDGVLRQIPMSALHDGQNFLIEKYPIAITPSLSLTTSQPLDHNQLRALSLGLTVAKPPFAPLTNVEAELNVVEEILGGTELIDQEFTFSNLQDKLRRKNFPVVHMATHGKFGVDSQSTFILGYDQQISIEELDNLLRSRGRREAVKLLTLSACQTATGNNRSALGIAGVAVRAGVESAVATLWYINDEATVPLIAEFYRQLRQPDITRAEALRQAQLKMISNVNYNHPAVWSPFILIGNWS</sequence>
<dbReference type="STRING" id="118168.MC7420_3064"/>
<protein>
    <submittedName>
        <fullName evidence="6">Tetratricopeptide repeat domain protein</fullName>
    </submittedName>
</protein>
<dbReference type="Gene3D" id="1.25.40.10">
    <property type="entry name" value="Tetratricopeptide repeat domain"/>
    <property type="match status" value="3"/>
</dbReference>
<keyword evidence="7" id="KW-1185">Reference proteome</keyword>
<dbReference type="eggNOG" id="COG0457">
    <property type="taxonomic scope" value="Bacteria"/>
</dbReference>
<proteinExistence type="predicted"/>
<dbReference type="InterPro" id="IPR024983">
    <property type="entry name" value="CHAT_dom"/>
</dbReference>
<dbReference type="SUPFAM" id="SSF48452">
    <property type="entry name" value="TPR-like"/>
    <property type="match status" value="3"/>
</dbReference>
<dbReference type="OrthoDB" id="448399at2"/>
<dbReference type="Proteomes" id="UP000003835">
    <property type="component" value="Unassembled WGS sequence"/>
</dbReference>
<dbReference type="Pfam" id="PF13424">
    <property type="entry name" value="TPR_12"/>
    <property type="match status" value="1"/>
</dbReference>
<evidence type="ECO:0000313" key="7">
    <source>
        <dbReference type="Proteomes" id="UP000003835"/>
    </source>
</evidence>
<dbReference type="EMBL" id="DS989843">
    <property type="protein sequence ID" value="EDX77740.1"/>
    <property type="molecule type" value="Genomic_DNA"/>
</dbReference>
<dbReference type="InterPro" id="IPR011990">
    <property type="entry name" value="TPR-like_helical_dom_sf"/>
</dbReference>
<reference evidence="6 7" key="1">
    <citation type="submission" date="2008-07" db="EMBL/GenBank/DDBJ databases">
        <authorList>
            <person name="Tandeau de Marsac N."/>
            <person name="Ferriera S."/>
            <person name="Johnson J."/>
            <person name="Kravitz S."/>
            <person name="Beeson K."/>
            <person name="Sutton G."/>
            <person name="Rogers Y.-H."/>
            <person name="Friedman R."/>
            <person name="Frazier M."/>
            <person name="Venter J.C."/>
        </authorList>
    </citation>
    <scope>NUCLEOTIDE SEQUENCE [LARGE SCALE GENOMIC DNA]</scope>
    <source>
        <strain evidence="6 7">PCC 7420</strain>
    </source>
</reference>
<dbReference type="HOGENOM" id="CLU_002404_0_0_3"/>
<evidence type="ECO:0000259" key="5">
    <source>
        <dbReference type="Pfam" id="PF12770"/>
    </source>
</evidence>
<evidence type="ECO:0000256" key="2">
    <source>
        <dbReference type="ARBA" id="ARBA00022803"/>
    </source>
</evidence>
<dbReference type="PANTHER" id="PTHR10098">
    <property type="entry name" value="RAPSYN-RELATED"/>
    <property type="match status" value="1"/>
</dbReference>
<evidence type="ECO:0000256" key="4">
    <source>
        <dbReference type="SAM" id="Coils"/>
    </source>
</evidence>
<keyword evidence="4" id="KW-0175">Coiled coil</keyword>
<dbReference type="Pfam" id="PF07719">
    <property type="entry name" value="TPR_2"/>
    <property type="match status" value="1"/>
</dbReference>
<feature type="repeat" description="TPR" evidence="3">
    <location>
        <begin position="87"/>
        <end position="120"/>
    </location>
</feature>
<dbReference type="InterPro" id="IPR013105">
    <property type="entry name" value="TPR_2"/>
</dbReference>
<gene>
    <name evidence="6" type="ORF">MC7420_3064</name>
</gene>
<accession>B4VJY8</accession>
<dbReference type="PANTHER" id="PTHR10098:SF112">
    <property type="entry name" value="SLR0380 PROTEIN"/>
    <property type="match status" value="1"/>
</dbReference>
<feature type="domain" description="CHAT" evidence="5">
    <location>
        <begin position="596"/>
        <end position="862"/>
    </location>
</feature>